<organism evidence="1 2">
    <name type="scientific">Suttonella ornithocola</name>
    <dbReference type="NCBI Taxonomy" id="279832"/>
    <lineage>
        <taxon>Bacteria</taxon>
        <taxon>Pseudomonadati</taxon>
        <taxon>Pseudomonadota</taxon>
        <taxon>Gammaproteobacteria</taxon>
        <taxon>Cardiobacteriales</taxon>
        <taxon>Cardiobacteriaceae</taxon>
        <taxon>Suttonella</taxon>
    </lineage>
</organism>
<dbReference type="EMBL" id="UHIC01000001">
    <property type="protein sequence ID" value="SUO95390.1"/>
    <property type="molecule type" value="Genomic_DNA"/>
</dbReference>
<evidence type="ECO:0000313" key="2">
    <source>
        <dbReference type="Proteomes" id="UP000254601"/>
    </source>
</evidence>
<sequence>MVQKTSSSLEPTPKLRRTWQLLGYRRYLPRAQFLTQQSTTRQIVSDSPTEHSTCLVQKADNLSSLSDQQLLTDNKSLSIGYTIGDLQVFDAKTFTAIYAKNTSLAWLFPPLWYRNPHFHLFAAVAEEELFLNALQSVNLVKIAEDFKQVFSHSFEQAPRYAVSKEMSFVKRLSERQWISVGSDNVVKQLIEYGYRFSIQPLKLTHPALLLDNPLEKKTLWIELLALAQRENI</sequence>
<evidence type="ECO:0000313" key="1">
    <source>
        <dbReference type="EMBL" id="SUO95390.1"/>
    </source>
</evidence>
<keyword evidence="2" id="KW-1185">Reference proteome</keyword>
<protein>
    <submittedName>
        <fullName evidence="1">Uncharacterized protein</fullName>
    </submittedName>
</protein>
<proteinExistence type="predicted"/>
<dbReference type="Proteomes" id="UP000254601">
    <property type="component" value="Unassembled WGS sequence"/>
</dbReference>
<accession>A0A380MS23</accession>
<reference evidence="1 2" key="1">
    <citation type="submission" date="2018-06" db="EMBL/GenBank/DDBJ databases">
        <authorList>
            <consortium name="Pathogen Informatics"/>
            <person name="Doyle S."/>
        </authorList>
    </citation>
    <scope>NUCLEOTIDE SEQUENCE [LARGE SCALE GENOMIC DNA]</scope>
    <source>
        <strain evidence="1 2">NCTC13337</strain>
    </source>
</reference>
<dbReference type="AlphaFoldDB" id="A0A380MS23"/>
<name>A0A380MS23_9GAMM</name>
<gene>
    <name evidence="1" type="ORF">NCTC13337_01288</name>
</gene>